<protein>
    <recommendedName>
        <fullName evidence="3">Secreted protein</fullName>
    </recommendedName>
</protein>
<dbReference type="RefSeq" id="WP_310768271.1">
    <property type="nucleotide sequence ID" value="NZ_JBHRWR010000016.1"/>
</dbReference>
<dbReference type="EMBL" id="JBHRWR010000016">
    <property type="protein sequence ID" value="MFC3575257.1"/>
    <property type="molecule type" value="Genomic_DNA"/>
</dbReference>
<dbReference type="Proteomes" id="UP001595701">
    <property type="component" value="Unassembled WGS sequence"/>
</dbReference>
<comment type="caution">
    <text evidence="1">The sequence shown here is derived from an EMBL/GenBank/DDBJ whole genome shotgun (WGS) entry which is preliminary data.</text>
</comment>
<evidence type="ECO:0008006" key="3">
    <source>
        <dbReference type="Google" id="ProtNLM"/>
    </source>
</evidence>
<evidence type="ECO:0000313" key="1">
    <source>
        <dbReference type="EMBL" id="MFC3575257.1"/>
    </source>
</evidence>
<name>A0ABV7SFV1_9ACTN</name>
<keyword evidence="2" id="KW-1185">Reference proteome</keyword>
<proteinExistence type="predicted"/>
<evidence type="ECO:0000313" key="2">
    <source>
        <dbReference type="Proteomes" id="UP001595701"/>
    </source>
</evidence>
<sequence>MNLRLFRGLSPRACIAAPSVILLLAALNQCDNNGRNGERGRQMRQGVGEEHTHRISALLTRARNQARRQLDDMDTVRALRTVRNDVLPLAEKLRRAAPDTFEAHRDALAVLLNDCALAVVDEEPKPPVASFEPIPVRRIDLRDVDALLDAGRPGERPVIQQLFRSAVEFAKDPVLREVIKANQQGVHILQRANHWIRMLVDAM</sequence>
<reference evidence="2" key="1">
    <citation type="journal article" date="2019" name="Int. J. Syst. Evol. Microbiol.">
        <title>The Global Catalogue of Microorganisms (GCM) 10K type strain sequencing project: providing services to taxonomists for standard genome sequencing and annotation.</title>
        <authorList>
            <consortium name="The Broad Institute Genomics Platform"/>
            <consortium name="The Broad Institute Genome Sequencing Center for Infectious Disease"/>
            <person name="Wu L."/>
            <person name="Ma J."/>
        </authorList>
    </citation>
    <scope>NUCLEOTIDE SEQUENCE [LARGE SCALE GENOMIC DNA]</scope>
    <source>
        <strain evidence="2">CGMCC 4.7035</strain>
    </source>
</reference>
<gene>
    <name evidence="1" type="ORF">ACFOZ0_18640</name>
</gene>
<organism evidence="1 2">
    <name type="scientific">Streptomyces yaanensis</name>
    <dbReference type="NCBI Taxonomy" id="1142239"/>
    <lineage>
        <taxon>Bacteria</taxon>
        <taxon>Bacillati</taxon>
        <taxon>Actinomycetota</taxon>
        <taxon>Actinomycetes</taxon>
        <taxon>Kitasatosporales</taxon>
        <taxon>Streptomycetaceae</taxon>
        <taxon>Streptomyces</taxon>
    </lineage>
</organism>
<accession>A0ABV7SFV1</accession>